<protein>
    <submittedName>
        <fullName evidence="2">Uncharacterized protein</fullName>
    </submittedName>
</protein>
<comment type="caution">
    <text evidence="2">The sequence shown here is derived from an EMBL/GenBank/DDBJ whole genome shotgun (WGS) entry which is preliminary data.</text>
</comment>
<accession>A0ABQ1JWC9</accession>
<feature type="coiled-coil region" evidence="1">
    <location>
        <begin position="242"/>
        <end position="269"/>
    </location>
</feature>
<evidence type="ECO:0000313" key="2">
    <source>
        <dbReference type="EMBL" id="GGB79147.1"/>
    </source>
</evidence>
<proteinExistence type="predicted"/>
<dbReference type="EMBL" id="BMJE01000004">
    <property type="protein sequence ID" value="GGB79147.1"/>
    <property type="molecule type" value="Genomic_DNA"/>
</dbReference>
<name>A0ABQ1JWC9_9FLAO</name>
<dbReference type="Proteomes" id="UP000615760">
    <property type="component" value="Unassembled WGS sequence"/>
</dbReference>
<reference evidence="3" key="1">
    <citation type="journal article" date="2019" name="Int. J. Syst. Evol. Microbiol.">
        <title>The Global Catalogue of Microorganisms (GCM) 10K type strain sequencing project: providing services to taxonomists for standard genome sequencing and annotation.</title>
        <authorList>
            <consortium name="The Broad Institute Genomics Platform"/>
            <consortium name="The Broad Institute Genome Sequencing Center for Infectious Disease"/>
            <person name="Wu L."/>
            <person name="Ma J."/>
        </authorList>
    </citation>
    <scope>NUCLEOTIDE SEQUENCE [LARGE SCALE GENOMIC DNA]</scope>
    <source>
        <strain evidence="3">CGMCC 1.15461</strain>
    </source>
</reference>
<gene>
    <name evidence="2" type="ORF">GCM10007424_19130</name>
</gene>
<evidence type="ECO:0000313" key="3">
    <source>
        <dbReference type="Proteomes" id="UP000615760"/>
    </source>
</evidence>
<evidence type="ECO:0000256" key="1">
    <source>
        <dbReference type="SAM" id="Coils"/>
    </source>
</evidence>
<organism evidence="2 3">
    <name type="scientific">Flavobacterium suaedae</name>
    <dbReference type="NCBI Taxonomy" id="1767027"/>
    <lineage>
        <taxon>Bacteria</taxon>
        <taxon>Pseudomonadati</taxon>
        <taxon>Bacteroidota</taxon>
        <taxon>Flavobacteriia</taxon>
        <taxon>Flavobacteriales</taxon>
        <taxon>Flavobacteriaceae</taxon>
        <taxon>Flavobacterium</taxon>
    </lineage>
</organism>
<dbReference type="RefSeq" id="WP_188621056.1">
    <property type="nucleotide sequence ID" value="NZ_BMJE01000004.1"/>
</dbReference>
<sequence length="280" mass="30155">MSIHTLNSIVKRNASLNNKYGVTESKKAEIDALTMQVLNAQQNVELFQTIVESLTDKYNNFQTLLNTANSTRTQAFNNKNLGTQLVQSANNLMNNSSVAFNEVVDAKSKLNEVAVNVKNLMDKLIYSVEVINKLATTVIRKKALNPLISDELVSMLSTAGSDANNVIALTLVALKSTFASQGSVMESESAIELSYAQAKELYNTLTVVPDASGNEKTYSLASILDVAYADAQKNYAYMENAVAITEKQLSDAKADLSKAQIKLKSLQSGLAAANAAALAS</sequence>
<keyword evidence="3" id="KW-1185">Reference proteome</keyword>
<keyword evidence="1" id="KW-0175">Coiled coil</keyword>